<evidence type="ECO:0000259" key="2">
    <source>
        <dbReference type="Pfam" id="PF22483"/>
    </source>
</evidence>
<protein>
    <submittedName>
        <fullName evidence="3">Transposase</fullName>
    </submittedName>
</protein>
<dbReference type="Pfam" id="PF22483">
    <property type="entry name" value="Mu-transpos_C_2"/>
    <property type="match status" value="1"/>
</dbReference>
<organism evidence="3 5">
    <name type="scientific">Streptomyces griseochromogenes</name>
    <dbReference type="NCBI Taxonomy" id="68214"/>
    <lineage>
        <taxon>Bacteria</taxon>
        <taxon>Bacillati</taxon>
        <taxon>Actinomycetota</taxon>
        <taxon>Actinomycetes</taxon>
        <taxon>Kitasatosporales</taxon>
        <taxon>Streptomycetaceae</taxon>
        <taxon>Streptomyces</taxon>
    </lineage>
</organism>
<reference evidence="4 6" key="2">
    <citation type="submission" date="2021-03" db="EMBL/GenBank/DDBJ databases">
        <title>Genomic Encyclopedia of Type Strains, Phase IV (KMG-IV): sequencing the most valuable type-strain genomes for metagenomic binning, comparative biology and taxonomic classification.</title>
        <authorList>
            <person name="Goeker M."/>
        </authorList>
    </citation>
    <scope>NUCLEOTIDE SEQUENCE [LARGE SCALE GENOMIC DNA]</scope>
    <source>
        <strain evidence="4 6">DSM 40499</strain>
    </source>
</reference>
<dbReference type="STRING" id="68214.AVL59_32450"/>
<dbReference type="EMBL" id="JAGGLP010000029">
    <property type="protein sequence ID" value="MBP2055446.1"/>
    <property type="molecule type" value="Genomic_DNA"/>
</dbReference>
<reference evidence="3 5" key="1">
    <citation type="submission" date="2016-06" db="EMBL/GenBank/DDBJ databases">
        <title>Complete genome sequence of Streptomyces griseochromogenes ATCC 14511, the Blasticidin S producer.</title>
        <authorList>
            <person name="Wu L."/>
        </authorList>
    </citation>
    <scope>NUCLEOTIDE SEQUENCE [LARGE SCALE GENOMIC DNA]</scope>
    <source>
        <strain evidence="3 5">ATCC 14511</strain>
    </source>
</reference>
<gene>
    <name evidence="3" type="ORF">AVL59_32450</name>
    <name evidence="4" type="ORF">J2Z21_008460</name>
</gene>
<dbReference type="PANTHER" id="PTHR35004">
    <property type="entry name" value="TRANSPOSASE RV3428C-RELATED"/>
    <property type="match status" value="1"/>
</dbReference>
<sequence length="543" mass="61223">MSLSKQELFDRIRRDSWQRQLSIRALSKKYGVHRRLVREALSSPVPTPRRRAVRTSPRMEPYKKTVDAWLRADLEAPRKQRHTVRRIVARIEEEFGEAIPYPTVRDFVAARRKEIAAQAGAPVEAFVTRHNALGADAEVDFGDVYVDVAGQRTRCYLFAFRLAYSGKAVHRISRSCGQQAFFEGHVHALTTLGGVPAGQVRYDNLTPAVKKVIFRSRSREENPRWTNFHEYYGFTPFYCEPGLRGAHEKGGVEGQVGYFRRNYLTPVPQVDSLDELNARLAEFEAKEDERRIGARIRTIAQDFAREAGHLLPLPDDPFATGITLTPRVDRYGMITVKMCRYSVPVRFIDRKVTVTLTCDELTVYDGRREIARHRRLTVRGAEHLVLDHYLEALLTKPGALERSEALHQARTEGTFTAVHEAFWAAAKKALGDTEGTKALVKVLLLHRHQQHADVVTGLRAALAAGTFNEDVIALEARKAAQAAGPAPTVTASDPAPEPLDLDPGQVTPLTSRRLARALPADQRPLPRLEQWDELLQLRRKDSS</sequence>
<dbReference type="AlphaFoldDB" id="A0A1B1BDP1"/>
<dbReference type="Proteomes" id="UP001519309">
    <property type="component" value="Unassembled WGS sequence"/>
</dbReference>
<dbReference type="EMBL" id="CP016279">
    <property type="protein sequence ID" value="ANP56933.1"/>
    <property type="molecule type" value="Genomic_DNA"/>
</dbReference>
<dbReference type="NCBIfam" id="NF033546">
    <property type="entry name" value="transpos_IS21"/>
    <property type="match status" value="1"/>
</dbReference>
<feature type="compositionally biased region" description="Low complexity" evidence="1">
    <location>
        <begin position="482"/>
        <end position="491"/>
    </location>
</feature>
<evidence type="ECO:0000313" key="3">
    <source>
        <dbReference type="EMBL" id="ANP56933.1"/>
    </source>
</evidence>
<dbReference type="KEGG" id="sgs:AVL59_32450"/>
<dbReference type="Proteomes" id="UP000092659">
    <property type="component" value="Chromosome"/>
</dbReference>
<accession>A0A1B1BDP1</accession>
<evidence type="ECO:0000256" key="1">
    <source>
        <dbReference type="SAM" id="MobiDB-lite"/>
    </source>
</evidence>
<feature type="region of interest" description="Disordered" evidence="1">
    <location>
        <begin position="482"/>
        <end position="507"/>
    </location>
</feature>
<evidence type="ECO:0000313" key="6">
    <source>
        <dbReference type="Proteomes" id="UP001519309"/>
    </source>
</evidence>
<evidence type="ECO:0000313" key="5">
    <source>
        <dbReference type="Proteomes" id="UP000092659"/>
    </source>
</evidence>
<dbReference type="InterPro" id="IPR054353">
    <property type="entry name" value="IstA-like_C"/>
</dbReference>
<proteinExistence type="predicted"/>
<keyword evidence="6" id="KW-1185">Reference proteome</keyword>
<feature type="domain" description="Transposase for insertion sequence element IS21-like C-terminal" evidence="2">
    <location>
        <begin position="313"/>
        <end position="381"/>
    </location>
</feature>
<dbReference type="OrthoDB" id="2065409at2"/>
<name>A0A1B1BDP1_9ACTN</name>
<dbReference type="RefSeq" id="WP_067318035.1">
    <property type="nucleotide sequence ID" value="NZ_CP016279.1"/>
</dbReference>
<evidence type="ECO:0000313" key="4">
    <source>
        <dbReference type="EMBL" id="MBP2055446.1"/>
    </source>
</evidence>